<evidence type="ECO:0000313" key="2">
    <source>
        <dbReference type="EMBL" id="ODM04016.1"/>
    </source>
</evidence>
<evidence type="ECO:0000259" key="1">
    <source>
        <dbReference type="PROSITE" id="PS50930"/>
    </source>
</evidence>
<comment type="caution">
    <text evidence="2">The sequence shown here is derived from an EMBL/GenBank/DDBJ whole genome shotgun (WGS) entry which is preliminary data.</text>
</comment>
<dbReference type="AlphaFoldDB" id="A0A1E3A724"/>
<dbReference type="Proteomes" id="UP000094067">
    <property type="component" value="Unassembled WGS sequence"/>
</dbReference>
<dbReference type="EMBL" id="MEHD01000055">
    <property type="protein sequence ID" value="ODR44514.1"/>
    <property type="molecule type" value="Genomic_DNA"/>
</dbReference>
<reference evidence="3 7" key="2">
    <citation type="submission" date="2016-08" db="EMBL/GenBank/DDBJ databases">
        <title>Characterization of Isolates of Eisenbergiella tayi Derived from Blood Cultures, Using Whole Genome Sequencing.</title>
        <authorList>
            <person name="Bernier A.-M."/>
            <person name="Burdz T."/>
            <person name="Wiebe D."/>
            <person name="Bernard K."/>
        </authorList>
    </citation>
    <scope>NUCLEOTIDE SEQUENCE [LARGE SCALE GENOMIC DNA]</scope>
    <source>
        <strain evidence="3 7">NML120146</strain>
    </source>
</reference>
<accession>A0A1E3A724</accession>
<keyword evidence="3" id="KW-0808">Transferase</keyword>
<dbReference type="GO" id="GO:0003677">
    <property type="term" value="F:DNA binding"/>
    <property type="evidence" value="ECO:0007669"/>
    <property type="project" value="InterPro"/>
</dbReference>
<reference evidence="2 5" key="1">
    <citation type="submission" date="2016-07" db="EMBL/GenBank/DDBJ databases">
        <title>Characterization of isolates of Eisenbergiella tayi derived from blood cultures, using whole genome sequencing.</title>
        <authorList>
            <person name="Burdz T."/>
            <person name="Wiebe D."/>
            <person name="Huynh C."/>
            <person name="Bernard K."/>
        </authorList>
    </citation>
    <scope>NUCLEOTIDE SEQUENCE [LARGE SCALE GENOMIC DNA]</scope>
    <source>
        <strain evidence="2 5">NML 110608</strain>
    </source>
</reference>
<keyword evidence="7" id="KW-1185">Reference proteome</keyword>
<dbReference type="InterPro" id="IPR046947">
    <property type="entry name" value="LytR-like"/>
</dbReference>
<dbReference type="EMBL" id="MCGH01000003">
    <property type="protein sequence ID" value="ODM04016.1"/>
    <property type="molecule type" value="Genomic_DNA"/>
</dbReference>
<dbReference type="EMBL" id="MEHA01000026">
    <property type="protein sequence ID" value="ODR45568.1"/>
    <property type="molecule type" value="Genomic_DNA"/>
</dbReference>
<name>A0A1E3A724_9FIRM</name>
<gene>
    <name evidence="4" type="ORF">BEI59_26285</name>
    <name evidence="2" type="ORF">BEI61_04819</name>
    <name evidence="3" type="ORF">BEI63_30720</name>
</gene>
<evidence type="ECO:0000313" key="6">
    <source>
        <dbReference type="Proteomes" id="UP000094271"/>
    </source>
</evidence>
<evidence type="ECO:0000313" key="4">
    <source>
        <dbReference type="EMBL" id="ODR45568.1"/>
    </source>
</evidence>
<dbReference type="GO" id="GO:0016301">
    <property type="term" value="F:kinase activity"/>
    <property type="evidence" value="ECO:0007669"/>
    <property type="project" value="UniProtKB-KW"/>
</dbReference>
<dbReference type="PANTHER" id="PTHR37299">
    <property type="entry name" value="TRANSCRIPTIONAL REGULATOR-RELATED"/>
    <property type="match status" value="1"/>
</dbReference>
<organism evidence="2 5">
    <name type="scientific">Eisenbergiella tayi</name>
    <dbReference type="NCBI Taxonomy" id="1432052"/>
    <lineage>
        <taxon>Bacteria</taxon>
        <taxon>Bacillati</taxon>
        <taxon>Bacillota</taxon>
        <taxon>Clostridia</taxon>
        <taxon>Lachnospirales</taxon>
        <taxon>Lachnospiraceae</taxon>
        <taxon>Eisenbergiella</taxon>
    </lineage>
</organism>
<dbReference type="InterPro" id="IPR007492">
    <property type="entry name" value="LytTR_DNA-bd_dom"/>
</dbReference>
<feature type="domain" description="HTH LytTR-type" evidence="1">
    <location>
        <begin position="43"/>
        <end position="147"/>
    </location>
</feature>
<dbReference type="Proteomes" id="UP000094271">
    <property type="component" value="Unassembled WGS sequence"/>
</dbReference>
<dbReference type="PROSITE" id="PS50930">
    <property type="entry name" value="HTH_LYTTR"/>
    <property type="match status" value="1"/>
</dbReference>
<dbReference type="OrthoDB" id="9808614at2"/>
<dbReference type="PANTHER" id="PTHR37299:SF1">
    <property type="entry name" value="STAGE 0 SPORULATION PROTEIN A HOMOLOG"/>
    <property type="match status" value="1"/>
</dbReference>
<dbReference type="Proteomes" id="UP000094869">
    <property type="component" value="Unassembled WGS sequence"/>
</dbReference>
<keyword evidence="3" id="KW-0418">Kinase</keyword>
<protein>
    <submittedName>
        <fullName evidence="3">Histidine kinase</fullName>
    </submittedName>
    <submittedName>
        <fullName evidence="2">Putative HTH-type transcriptional regulator</fullName>
    </submittedName>
</protein>
<proteinExistence type="predicted"/>
<evidence type="ECO:0000313" key="3">
    <source>
        <dbReference type="EMBL" id="ODR44514.1"/>
    </source>
</evidence>
<sequence length="147" mass="17049">MRVEIKVETDCRDPYAVLHIARLTPSLQTAVSLLEREGDEFLFSAQRDGKTYLLDPDTIDLIRTEGRELVLYDRQKKRFLLNRPLYELEKQLGSSFVRISKSAIVNIRQISHVEASFNGTMELVMKNGAEEVITRSYRKQFKERLGV</sequence>
<dbReference type="Gene3D" id="2.40.50.1020">
    <property type="entry name" value="LytTr DNA-binding domain"/>
    <property type="match status" value="1"/>
</dbReference>
<reference evidence="4 6" key="3">
    <citation type="submission" date="2016-08" db="EMBL/GenBank/DDBJ databases">
        <authorList>
            <person name="Seilhamer J.J."/>
        </authorList>
    </citation>
    <scope>NUCLEOTIDE SEQUENCE [LARGE SCALE GENOMIC DNA]</scope>
    <source>
        <strain evidence="4 6">NML150140-1</strain>
    </source>
</reference>
<evidence type="ECO:0000313" key="7">
    <source>
        <dbReference type="Proteomes" id="UP000094869"/>
    </source>
</evidence>
<dbReference type="Pfam" id="PF04397">
    <property type="entry name" value="LytTR"/>
    <property type="match status" value="1"/>
</dbReference>
<dbReference type="RefSeq" id="WP_069154292.1">
    <property type="nucleotide sequence ID" value="NZ_DAWDRA010000676.1"/>
</dbReference>
<dbReference type="PATRIC" id="fig|1432052.4.peg.5352"/>
<evidence type="ECO:0000313" key="5">
    <source>
        <dbReference type="Proteomes" id="UP000094067"/>
    </source>
</evidence>
<dbReference type="GO" id="GO:0000156">
    <property type="term" value="F:phosphorelay response regulator activity"/>
    <property type="evidence" value="ECO:0007669"/>
    <property type="project" value="InterPro"/>
</dbReference>
<dbReference type="SMART" id="SM00850">
    <property type="entry name" value="LytTR"/>
    <property type="match status" value="1"/>
</dbReference>